<dbReference type="EMBL" id="CAJNYT010000077">
    <property type="protein sequence ID" value="CAF3328464.1"/>
    <property type="molecule type" value="Genomic_DNA"/>
</dbReference>
<sequence length="174" mass="19722">MLTNHLDQNHPSPQSDPCSLNFNSVNDLDRHKLYDCEKITVQCPLQSIRCEEMIPRIHLSRYYLSDQHQKVLTKVVLRMLLNLSIQVSQTINILSDGVGNLVDELESLSTECDQLVMVDFGNIPNGVTPHILRLSSGLTIGIQETMIQQETEKQQKLSYSSTMSAETDQFMAMN</sequence>
<protein>
    <submittedName>
        <fullName evidence="1">Uncharacterized protein</fullName>
    </submittedName>
</protein>
<organism evidence="1 3">
    <name type="scientific">Rotaria socialis</name>
    <dbReference type="NCBI Taxonomy" id="392032"/>
    <lineage>
        <taxon>Eukaryota</taxon>
        <taxon>Metazoa</taxon>
        <taxon>Spiralia</taxon>
        <taxon>Gnathifera</taxon>
        <taxon>Rotifera</taxon>
        <taxon>Eurotatoria</taxon>
        <taxon>Bdelloidea</taxon>
        <taxon>Philodinida</taxon>
        <taxon>Philodinidae</taxon>
        <taxon>Rotaria</taxon>
    </lineage>
</organism>
<comment type="caution">
    <text evidence="1">The sequence shown here is derived from an EMBL/GenBank/DDBJ whole genome shotgun (WGS) entry which is preliminary data.</text>
</comment>
<proteinExistence type="predicted"/>
<evidence type="ECO:0000313" key="2">
    <source>
        <dbReference type="EMBL" id="CAF3328464.1"/>
    </source>
</evidence>
<name>A0A817R080_9BILA</name>
<evidence type="ECO:0000313" key="1">
    <source>
        <dbReference type="EMBL" id="CAF3226051.1"/>
    </source>
</evidence>
<accession>A0A817R080</accession>
<gene>
    <name evidence="2" type="ORF">GRG538_LOCUS3250</name>
    <name evidence="1" type="ORF">LUA448_LOCUS3496</name>
</gene>
<dbReference type="Proteomes" id="UP000663872">
    <property type="component" value="Unassembled WGS sequence"/>
</dbReference>
<dbReference type="AlphaFoldDB" id="A0A817R080"/>
<dbReference type="EMBL" id="CAJNYD010000179">
    <property type="protein sequence ID" value="CAF3226051.1"/>
    <property type="molecule type" value="Genomic_DNA"/>
</dbReference>
<dbReference type="Proteomes" id="UP000663833">
    <property type="component" value="Unassembled WGS sequence"/>
</dbReference>
<evidence type="ECO:0000313" key="3">
    <source>
        <dbReference type="Proteomes" id="UP000663833"/>
    </source>
</evidence>
<reference evidence="1" key="1">
    <citation type="submission" date="2021-02" db="EMBL/GenBank/DDBJ databases">
        <authorList>
            <person name="Nowell W R."/>
        </authorList>
    </citation>
    <scope>NUCLEOTIDE SEQUENCE</scope>
</reference>